<dbReference type="RefSeq" id="WP_153484936.1">
    <property type="nucleotide sequence ID" value="NZ_VWNA01000001.1"/>
</dbReference>
<gene>
    <name evidence="2" type="ORF">F0357_17250</name>
</gene>
<keyword evidence="1" id="KW-0472">Membrane</keyword>
<feature type="transmembrane region" description="Helical" evidence="1">
    <location>
        <begin position="101"/>
        <end position="122"/>
    </location>
</feature>
<keyword evidence="1" id="KW-0812">Transmembrane</keyword>
<feature type="transmembrane region" description="Helical" evidence="1">
    <location>
        <begin position="6"/>
        <end position="24"/>
    </location>
</feature>
<organism evidence="2 3">
    <name type="scientific">Segnochrobactrum spirostomi</name>
    <dbReference type="NCBI Taxonomy" id="2608987"/>
    <lineage>
        <taxon>Bacteria</taxon>
        <taxon>Pseudomonadati</taxon>
        <taxon>Pseudomonadota</taxon>
        <taxon>Alphaproteobacteria</taxon>
        <taxon>Hyphomicrobiales</taxon>
        <taxon>Segnochrobactraceae</taxon>
        <taxon>Segnochrobactrum</taxon>
    </lineage>
</organism>
<protein>
    <submittedName>
        <fullName evidence="2">Uncharacterized protein</fullName>
    </submittedName>
</protein>
<dbReference type="InterPro" id="IPR046740">
    <property type="entry name" value="DUF6790"/>
</dbReference>
<name>A0A6A7Y9P0_9HYPH</name>
<keyword evidence="3" id="KW-1185">Reference proteome</keyword>
<comment type="caution">
    <text evidence="2">The sequence shown here is derived from an EMBL/GenBank/DDBJ whole genome shotgun (WGS) entry which is preliminary data.</text>
</comment>
<reference evidence="2 3" key="1">
    <citation type="submission" date="2019-09" db="EMBL/GenBank/DDBJ databases">
        <title>Segnochrobactrum spirostomi gen. nov., sp. nov., isolated from the ciliate Spirostomum cf. yagiui and description of a novel family, Segnochrobactraceae fam. nov. within the order Rhizobiales of the class Alphaproteobacteria.</title>
        <authorList>
            <person name="Akter S."/>
            <person name="Shazib S.U.A."/>
            <person name="Shin M.K."/>
        </authorList>
    </citation>
    <scope>NUCLEOTIDE SEQUENCE [LARGE SCALE GENOMIC DNA]</scope>
    <source>
        <strain evidence="2 3">Sp-1</strain>
    </source>
</reference>
<evidence type="ECO:0000313" key="3">
    <source>
        <dbReference type="Proteomes" id="UP000332515"/>
    </source>
</evidence>
<evidence type="ECO:0000256" key="1">
    <source>
        <dbReference type="SAM" id="Phobius"/>
    </source>
</evidence>
<feature type="transmembrane region" description="Helical" evidence="1">
    <location>
        <begin position="137"/>
        <end position="159"/>
    </location>
</feature>
<dbReference type="AlphaFoldDB" id="A0A6A7Y9P0"/>
<dbReference type="EMBL" id="VWNA01000001">
    <property type="protein sequence ID" value="MQT14362.1"/>
    <property type="molecule type" value="Genomic_DNA"/>
</dbReference>
<feature type="transmembrane region" description="Helical" evidence="1">
    <location>
        <begin position="75"/>
        <end position="94"/>
    </location>
</feature>
<sequence>MVTVVPFALVVLAFVAALAELLIRRRGFGPERIARVLLRWILVFPLALMGLWAFSGHIFAPAQVAASIGWPTSPFQFEIGMANLSLGVTGLIAAFRRDLGFPLAVAIAALCFLGGDGIGHIIQIETTGDMAAGNAGVILYMDLFVPLALLALIGVVAATRKTSRSDTARA</sequence>
<evidence type="ECO:0000313" key="2">
    <source>
        <dbReference type="EMBL" id="MQT14362.1"/>
    </source>
</evidence>
<keyword evidence="1" id="KW-1133">Transmembrane helix</keyword>
<proteinExistence type="predicted"/>
<feature type="transmembrane region" description="Helical" evidence="1">
    <location>
        <begin position="36"/>
        <end position="55"/>
    </location>
</feature>
<dbReference type="Pfam" id="PF20589">
    <property type="entry name" value="DUF6790"/>
    <property type="match status" value="1"/>
</dbReference>
<dbReference type="Proteomes" id="UP000332515">
    <property type="component" value="Unassembled WGS sequence"/>
</dbReference>
<accession>A0A6A7Y9P0</accession>